<name>A0AAD7ARA3_9AGAR</name>
<dbReference type="CDD" id="cd20071">
    <property type="entry name" value="SET_SMYD"/>
    <property type="match status" value="1"/>
</dbReference>
<sequence>MKRGFLNSTKAKARPLGPINVPNVPDTGALKLQETDPRGPGIPGAMTFTTLPMTSFEDDEPVTECFFFPGTKELVMKTPGFPQPLVHPTTPAVRLRAVPGKGMGLFSTRALKMGDLILSERPLLVAARGVYSTAPPDFTPEMRMRPENRAAFMALANSHKEDGSGPIVGITRTNGLGISGLRPGVDDGTNMYVAILKDISRLNHRQVHKQLWSDPGADGLDISCSANTSPHFDLASFSHRLYAVRDIAAGEELTFQYAEVVCSAAARNEALKPYDFVCTCPACMDAPASDSRRAVIDAFLPNVLLWAMNRTLSDDWLIEQCLEQLARIATEGLEHDYRFFDATKAIMEAYICLGDARNASKWVAKLHRQKWAAELAKADVGPLLDAGNTAVYEDHYMWRMRTDPGANVKMLRQLAGLAGPGNIKTLAGGATLMMFPGLPPGFKLPDMPDMPTFL</sequence>
<dbReference type="InterPro" id="IPR053185">
    <property type="entry name" value="SET_domain_protein"/>
</dbReference>
<feature type="compositionally biased region" description="Polar residues" evidence="1">
    <location>
        <begin position="1"/>
        <end position="10"/>
    </location>
</feature>
<dbReference type="SUPFAM" id="SSF82199">
    <property type="entry name" value="SET domain"/>
    <property type="match status" value="1"/>
</dbReference>
<dbReference type="Pfam" id="PF00856">
    <property type="entry name" value="SET"/>
    <property type="match status" value="1"/>
</dbReference>
<feature type="domain" description="SET" evidence="2">
    <location>
        <begin position="91"/>
        <end position="258"/>
    </location>
</feature>
<gene>
    <name evidence="3" type="ORF">DFH08DRAFT_797433</name>
</gene>
<protein>
    <recommendedName>
        <fullName evidence="2">SET domain-containing protein</fullName>
    </recommendedName>
</protein>
<accession>A0AAD7ARA3</accession>
<organism evidence="3 4">
    <name type="scientific">Mycena albidolilacea</name>
    <dbReference type="NCBI Taxonomy" id="1033008"/>
    <lineage>
        <taxon>Eukaryota</taxon>
        <taxon>Fungi</taxon>
        <taxon>Dikarya</taxon>
        <taxon>Basidiomycota</taxon>
        <taxon>Agaricomycotina</taxon>
        <taxon>Agaricomycetes</taxon>
        <taxon>Agaricomycetidae</taxon>
        <taxon>Agaricales</taxon>
        <taxon>Marasmiineae</taxon>
        <taxon>Mycenaceae</taxon>
        <taxon>Mycena</taxon>
    </lineage>
</organism>
<reference evidence="3" key="1">
    <citation type="submission" date="2023-03" db="EMBL/GenBank/DDBJ databases">
        <title>Massive genome expansion in bonnet fungi (Mycena s.s.) driven by repeated elements and novel gene families across ecological guilds.</title>
        <authorList>
            <consortium name="Lawrence Berkeley National Laboratory"/>
            <person name="Harder C.B."/>
            <person name="Miyauchi S."/>
            <person name="Viragh M."/>
            <person name="Kuo A."/>
            <person name="Thoen E."/>
            <person name="Andreopoulos B."/>
            <person name="Lu D."/>
            <person name="Skrede I."/>
            <person name="Drula E."/>
            <person name="Henrissat B."/>
            <person name="Morin E."/>
            <person name="Kohler A."/>
            <person name="Barry K."/>
            <person name="LaButti K."/>
            <person name="Morin E."/>
            <person name="Salamov A."/>
            <person name="Lipzen A."/>
            <person name="Mereny Z."/>
            <person name="Hegedus B."/>
            <person name="Baldrian P."/>
            <person name="Stursova M."/>
            <person name="Weitz H."/>
            <person name="Taylor A."/>
            <person name="Grigoriev I.V."/>
            <person name="Nagy L.G."/>
            <person name="Martin F."/>
            <person name="Kauserud H."/>
        </authorList>
    </citation>
    <scope>NUCLEOTIDE SEQUENCE</scope>
    <source>
        <strain evidence="3">CBHHK002</strain>
    </source>
</reference>
<dbReference type="PROSITE" id="PS50280">
    <property type="entry name" value="SET"/>
    <property type="match status" value="1"/>
</dbReference>
<proteinExistence type="predicted"/>
<evidence type="ECO:0000256" key="1">
    <source>
        <dbReference type="SAM" id="MobiDB-lite"/>
    </source>
</evidence>
<dbReference type="PANTHER" id="PTHR47332:SF4">
    <property type="entry name" value="SET DOMAIN-CONTAINING PROTEIN 5"/>
    <property type="match status" value="1"/>
</dbReference>
<dbReference type="InterPro" id="IPR001214">
    <property type="entry name" value="SET_dom"/>
</dbReference>
<evidence type="ECO:0000313" key="4">
    <source>
        <dbReference type="Proteomes" id="UP001218218"/>
    </source>
</evidence>
<dbReference type="PANTHER" id="PTHR47332">
    <property type="entry name" value="SET DOMAIN-CONTAINING PROTEIN 5"/>
    <property type="match status" value="1"/>
</dbReference>
<dbReference type="Gene3D" id="2.170.270.10">
    <property type="entry name" value="SET domain"/>
    <property type="match status" value="1"/>
</dbReference>
<dbReference type="SMART" id="SM00317">
    <property type="entry name" value="SET"/>
    <property type="match status" value="1"/>
</dbReference>
<dbReference type="Proteomes" id="UP001218218">
    <property type="component" value="Unassembled WGS sequence"/>
</dbReference>
<evidence type="ECO:0000259" key="2">
    <source>
        <dbReference type="PROSITE" id="PS50280"/>
    </source>
</evidence>
<keyword evidence="4" id="KW-1185">Reference proteome</keyword>
<dbReference type="EMBL" id="JARIHO010000002">
    <property type="protein sequence ID" value="KAJ7366466.1"/>
    <property type="molecule type" value="Genomic_DNA"/>
</dbReference>
<dbReference type="InterPro" id="IPR046341">
    <property type="entry name" value="SET_dom_sf"/>
</dbReference>
<evidence type="ECO:0000313" key="3">
    <source>
        <dbReference type="EMBL" id="KAJ7366466.1"/>
    </source>
</evidence>
<comment type="caution">
    <text evidence="3">The sequence shown here is derived from an EMBL/GenBank/DDBJ whole genome shotgun (WGS) entry which is preliminary data.</text>
</comment>
<feature type="region of interest" description="Disordered" evidence="1">
    <location>
        <begin position="1"/>
        <end position="25"/>
    </location>
</feature>
<dbReference type="AlphaFoldDB" id="A0AAD7ARA3"/>